<evidence type="ECO:0000313" key="9">
    <source>
        <dbReference type="EMBL" id="MBU2691041.1"/>
    </source>
</evidence>
<dbReference type="Pfam" id="PF00535">
    <property type="entry name" value="Glycos_transf_2"/>
    <property type="match status" value="1"/>
</dbReference>
<dbReference type="InterPro" id="IPR050256">
    <property type="entry name" value="Glycosyltransferase_2"/>
</dbReference>
<gene>
    <name evidence="9" type="ORF">KJ970_08935</name>
</gene>
<dbReference type="AlphaFoldDB" id="A0A948RV12"/>
<accession>A0A948RV12</accession>
<dbReference type="GO" id="GO:0009103">
    <property type="term" value="P:lipopolysaccharide biosynthetic process"/>
    <property type="evidence" value="ECO:0007669"/>
    <property type="project" value="UniProtKB-KW"/>
</dbReference>
<dbReference type="InterPro" id="IPR001173">
    <property type="entry name" value="Glyco_trans_2-like"/>
</dbReference>
<organism evidence="9 10">
    <name type="scientific">Eiseniibacteriota bacterium</name>
    <dbReference type="NCBI Taxonomy" id="2212470"/>
    <lineage>
        <taxon>Bacteria</taxon>
        <taxon>Candidatus Eiseniibacteriota</taxon>
    </lineage>
</organism>
<evidence type="ECO:0000259" key="8">
    <source>
        <dbReference type="Pfam" id="PF00535"/>
    </source>
</evidence>
<evidence type="ECO:0000256" key="1">
    <source>
        <dbReference type="ARBA" id="ARBA00022475"/>
    </source>
</evidence>
<keyword evidence="7" id="KW-0472">Membrane</keyword>
<keyword evidence="4" id="KW-0812">Transmembrane</keyword>
<evidence type="ECO:0000256" key="3">
    <source>
        <dbReference type="ARBA" id="ARBA00022679"/>
    </source>
</evidence>
<comment type="caution">
    <text evidence="9">The sequence shown here is derived from an EMBL/GenBank/DDBJ whole genome shotgun (WGS) entry which is preliminary data.</text>
</comment>
<dbReference type="InterPro" id="IPR029044">
    <property type="entry name" value="Nucleotide-diphossugar_trans"/>
</dbReference>
<evidence type="ECO:0000313" key="10">
    <source>
        <dbReference type="Proteomes" id="UP000777784"/>
    </source>
</evidence>
<dbReference type="Gene3D" id="3.90.550.10">
    <property type="entry name" value="Spore Coat Polysaccharide Biosynthesis Protein SpsA, Chain A"/>
    <property type="match status" value="1"/>
</dbReference>
<evidence type="ECO:0000256" key="4">
    <source>
        <dbReference type="ARBA" id="ARBA00022692"/>
    </source>
</evidence>
<name>A0A948RV12_UNCEI</name>
<protein>
    <submittedName>
        <fullName evidence="9">Glycosyltransferase family 2 protein</fullName>
    </submittedName>
</protein>
<dbReference type="SUPFAM" id="SSF53448">
    <property type="entry name" value="Nucleotide-diphospho-sugar transferases"/>
    <property type="match status" value="1"/>
</dbReference>
<evidence type="ECO:0000256" key="6">
    <source>
        <dbReference type="ARBA" id="ARBA00022989"/>
    </source>
</evidence>
<keyword evidence="3" id="KW-0808">Transferase</keyword>
<keyword evidence="6" id="KW-1133">Transmembrane helix</keyword>
<dbReference type="GO" id="GO:0099621">
    <property type="term" value="F:undecaprenyl-phosphate 4-deoxy-4-formamido-L-arabinose transferase activity"/>
    <property type="evidence" value="ECO:0007669"/>
    <property type="project" value="TreeGrafter"/>
</dbReference>
<reference evidence="9" key="1">
    <citation type="submission" date="2021-05" db="EMBL/GenBank/DDBJ databases">
        <title>Energy efficiency and biological interactions define the core microbiome of deep oligotrophic groundwater.</title>
        <authorList>
            <person name="Mehrshad M."/>
            <person name="Lopez-Fernandez M."/>
            <person name="Bell E."/>
            <person name="Bernier-Latmani R."/>
            <person name="Bertilsson S."/>
            <person name="Dopson M."/>
        </authorList>
    </citation>
    <scope>NUCLEOTIDE SEQUENCE</scope>
    <source>
        <strain evidence="9">Modern_marine.mb.64</strain>
    </source>
</reference>
<proteinExistence type="predicted"/>
<evidence type="ECO:0000256" key="2">
    <source>
        <dbReference type="ARBA" id="ARBA00022676"/>
    </source>
</evidence>
<dbReference type="Proteomes" id="UP000777784">
    <property type="component" value="Unassembled WGS sequence"/>
</dbReference>
<dbReference type="GO" id="GO:0005886">
    <property type="term" value="C:plasma membrane"/>
    <property type="evidence" value="ECO:0007669"/>
    <property type="project" value="TreeGrafter"/>
</dbReference>
<keyword evidence="2" id="KW-0328">Glycosyltransferase</keyword>
<evidence type="ECO:0000256" key="7">
    <source>
        <dbReference type="ARBA" id="ARBA00023136"/>
    </source>
</evidence>
<feature type="domain" description="Glycosyltransferase 2-like" evidence="8">
    <location>
        <begin position="21"/>
        <end position="181"/>
    </location>
</feature>
<dbReference type="EMBL" id="JAHJDP010000042">
    <property type="protein sequence ID" value="MBU2691041.1"/>
    <property type="molecule type" value="Genomic_DNA"/>
</dbReference>
<sequence length="268" mass="30203">MNSAPARTSETSRPPGNPALSIVIPVYNEEDNIHLQWEALRKALAGIKESYEIIFVNDGSTDGTASRLQETAAADPHVRVLQLSAHTGQSAAFEAGFQASRGEWVVTMDGDLQNDPLDIITLLACREQADAVCGVRERRNDNWIRRLSSRIGNAARNVITQEEITDTGCSLKVLRGDIVRRIRFSRGLHRFIPTLMKMEGAHRILEVPVRHQPRRAGASKYGIRNRLWAGLRDCFGVRWMKSRHHEYTAMEMTPSWGDPQRAQEDRHS</sequence>
<keyword evidence="1" id="KW-1003">Cell membrane</keyword>
<dbReference type="PANTHER" id="PTHR48090">
    <property type="entry name" value="UNDECAPRENYL-PHOSPHATE 4-DEOXY-4-FORMAMIDO-L-ARABINOSE TRANSFERASE-RELATED"/>
    <property type="match status" value="1"/>
</dbReference>
<dbReference type="PANTHER" id="PTHR48090:SF3">
    <property type="entry name" value="UNDECAPRENYL-PHOSPHATE 4-DEOXY-4-FORMAMIDO-L-ARABINOSE TRANSFERASE"/>
    <property type="match status" value="1"/>
</dbReference>
<keyword evidence="5" id="KW-0448">Lipopolysaccharide biosynthesis</keyword>
<dbReference type="CDD" id="cd04187">
    <property type="entry name" value="DPM1_like_bac"/>
    <property type="match status" value="1"/>
</dbReference>
<evidence type="ECO:0000256" key="5">
    <source>
        <dbReference type="ARBA" id="ARBA00022985"/>
    </source>
</evidence>